<keyword evidence="2" id="KW-1185">Reference proteome</keyword>
<reference evidence="1" key="1">
    <citation type="submission" date="2021-04" db="EMBL/GenBank/DDBJ databases">
        <title>Biosynthetic gene clusters of Dactylosporangioum roseum.</title>
        <authorList>
            <person name="Hartkoorn R.C."/>
            <person name="Beaudoing E."/>
            <person name="Hot D."/>
            <person name="Moureu S."/>
        </authorList>
    </citation>
    <scope>NUCLEOTIDE SEQUENCE</scope>
    <source>
        <strain evidence="1">NRRL B-16295</strain>
    </source>
</reference>
<dbReference type="Proteomes" id="UP001058271">
    <property type="component" value="Chromosome"/>
</dbReference>
<name>A0ABY5YZ49_9ACTN</name>
<dbReference type="RefSeq" id="WP_313899927.1">
    <property type="nucleotide sequence ID" value="NZ_CP073721.1"/>
</dbReference>
<proteinExistence type="predicted"/>
<gene>
    <name evidence="1" type="ORF">Drose_23110</name>
</gene>
<dbReference type="NCBIfam" id="TIGR04267">
    <property type="entry name" value="mod_HExxH"/>
    <property type="match status" value="1"/>
</dbReference>
<evidence type="ECO:0008006" key="3">
    <source>
        <dbReference type="Google" id="ProtNLM"/>
    </source>
</evidence>
<organism evidence="1 2">
    <name type="scientific">Dactylosporangium roseum</name>
    <dbReference type="NCBI Taxonomy" id="47989"/>
    <lineage>
        <taxon>Bacteria</taxon>
        <taxon>Bacillati</taxon>
        <taxon>Actinomycetota</taxon>
        <taxon>Actinomycetes</taxon>
        <taxon>Micromonosporales</taxon>
        <taxon>Micromonosporaceae</taxon>
        <taxon>Dactylosporangium</taxon>
    </lineage>
</organism>
<dbReference type="EMBL" id="CP073721">
    <property type="protein sequence ID" value="UWZ34138.1"/>
    <property type="molecule type" value="Genomic_DNA"/>
</dbReference>
<evidence type="ECO:0000313" key="1">
    <source>
        <dbReference type="EMBL" id="UWZ34138.1"/>
    </source>
</evidence>
<evidence type="ECO:0000313" key="2">
    <source>
        <dbReference type="Proteomes" id="UP001058271"/>
    </source>
</evidence>
<accession>A0ABY5YZ49</accession>
<protein>
    <recommendedName>
        <fullName evidence="3">HEXXH motif domain-containing protein</fullName>
    </recommendedName>
</protein>
<sequence>MIGTVHRLPASTFDAVAAGRFDGTASGILRAGQFSRHLLLVRGLVDAARDRFPGRRGSIDDALGVLAEAQAADPASFAAVVGYPYVGSWAAHTLQRIATGAEDAERHVGQLQAIAAAAAVRSGLRTPVTVPAPGGTVHLPTLGSAWGGSPGPATVLAGQPASVRFADRTVRIPVGAADSDGWHALRPIGSDGAVLDDLHAYRVPASLVPTPRLGPRQHADWSRLHRSAERRLVARSPAAAGLLPLLKAVTPLEGSGGLRGLSATSRHAFGSIVLTPPDGPAGFAATLAHELRHAALNALLDLVPLIEPDSTRRYYSPWRRDPRPLHGILHGAYAFLGVLEYWRGEGERGGRTGFELARTAEQVVTAIDTLERSGRLLPAGERFLAGLRRSLARDGQADVDEPAATAAHRAVEEHRLAWRLRHLRPDPVAVAELAAGWAAGHDRPGATPAATLAESTDPFVESGRTALLAHAAKDAAWVGSLRDRPEEAFSRWPDLLDGDLALATGDLLSAARRYGERIATAPDDLDAWSGLAVTSTEPIWSRRPELVQAVHRCLLRDGRPAPVHDLARWLTPLADAYIGGGSRSSSNR</sequence>
<dbReference type="InterPro" id="IPR026337">
    <property type="entry name" value="AKG_HExxH"/>
</dbReference>